<dbReference type="Proteomes" id="UP000192333">
    <property type="component" value="Chromosome I"/>
</dbReference>
<gene>
    <name evidence="2" type="ORF">SAMN00777080_1521</name>
</gene>
<keyword evidence="3" id="KW-1185">Reference proteome</keyword>
<dbReference type="InterPro" id="IPR049250">
    <property type="entry name" value="DUF6883"/>
</dbReference>
<dbReference type="Pfam" id="PF21814">
    <property type="entry name" value="DUF6883"/>
    <property type="match status" value="1"/>
</dbReference>
<proteinExistence type="predicted"/>
<evidence type="ECO:0000313" key="3">
    <source>
        <dbReference type="Proteomes" id="UP000192333"/>
    </source>
</evidence>
<accession>A0A1W2H1Y5</accession>
<reference evidence="3" key="1">
    <citation type="submission" date="2017-04" db="EMBL/GenBank/DDBJ databases">
        <authorList>
            <person name="Varghese N."/>
            <person name="Submissions S."/>
        </authorList>
    </citation>
    <scope>NUCLEOTIDE SEQUENCE [LARGE SCALE GENOMIC DNA]</scope>
    <source>
        <strain evidence="3">DSM 16537</strain>
    </source>
</reference>
<dbReference type="STRING" id="758820.SAMN00777080_1521"/>
<evidence type="ECO:0000259" key="1">
    <source>
        <dbReference type="Pfam" id="PF21814"/>
    </source>
</evidence>
<name>A0A1W2H1Y5_9BACT</name>
<protein>
    <recommendedName>
        <fullName evidence="1">DUF6883 domain-containing protein</fullName>
    </recommendedName>
</protein>
<sequence>MHLPNFSNAYIDLKKLSEYCLNDDHPIGKYKARLFKSALNISKEHATILKNEILRKLPTSEAALGGKDHFGIRYSVNIKIVIFEKEAKVCTAWIIKEGESFPRLTSCYIKK</sequence>
<feature type="domain" description="DUF6883" evidence="1">
    <location>
        <begin position="3"/>
        <end position="111"/>
    </location>
</feature>
<dbReference type="RefSeq" id="WP_084119699.1">
    <property type="nucleotide sequence ID" value="NZ_LT838813.1"/>
</dbReference>
<dbReference type="EMBL" id="LT838813">
    <property type="protein sequence ID" value="SMD42950.1"/>
    <property type="molecule type" value="Genomic_DNA"/>
</dbReference>
<evidence type="ECO:0000313" key="2">
    <source>
        <dbReference type="EMBL" id="SMD42950.1"/>
    </source>
</evidence>
<organism evidence="2 3">
    <name type="scientific">Aquiflexum balticum DSM 16537</name>
    <dbReference type="NCBI Taxonomy" id="758820"/>
    <lineage>
        <taxon>Bacteria</taxon>
        <taxon>Pseudomonadati</taxon>
        <taxon>Bacteroidota</taxon>
        <taxon>Cytophagia</taxon>
        <taxon>Cytophagales</taxon>
        <taxon>Cyclobacteriaceae</taxon>
        <taxon>Aquiflexum</taxon>
    </lineage>
</organism>
<dbReference type="AlphaFoldDB" id="A0A1W2H1Y5"/>
<dbReference type="OrthoDB" id="5801353at2"/>